<dbReference type="EMBL" id="ANPB02000002">
    <property type="protein sequence ID" value="KAF4489541.1"/>
    <property type="molecule type" value="Genomic_DNA"/>
</dbReference>
<name>L2GBJ4_COLFN</name>
<dbReference type="EMBL" id="KB020535">
    <property type="protein sequence ID" value="ELA36034.1"/>
    <property type="molecule type" value="Genomic_DNA"/>
</dbReference>
<organism evidence="2">
    <name type="scientific">Colletotrichum fructicola (strain Nara gc5)</name>
    <name type="common">Anthracnose fungus</name>
    <name type="synonym">Colletotrichum gloeosporioides (strain Nara gc5)</name>
    <dbReference type="NCBI Taxonomy" id="1213859"/>
    <lineage>
        <taxon>Eukaryota</taxon>
        <taxon>Fungi</taxon>
        <taxon>Dikarya</taxon>
        <taxon>Ascomycota</taxon>
        <taxon>Pezizomycotina</taxon>
        <taxon>Sordariomycetes</taxon>
        <taxon>Hypocreomycetidae</taxon>
        <taxon>Glomerellales</taxon>
        <taxon>Glomerellaceae</taxon>
        <taxon>Colletotrichum</taxon>
        <taxon>Colletotrichum gloeosporioides species complex</taxon>
    </lineage>
</organism>
<accession>L2GBJ4</accession>
<feature type="region of interest" description="Disordered" evidence="1">
    <location>
        <begin position="1"/>
        <end position="25"/>
    </location>
</feature>
<evidence type="ECO:0000313" key="4">
    <source>
        <dbReference type="Proteomes" id="UP000011096"/>
    </source>
</evidence>
<evidence type="ECO:0000313" key="3">
    <source>
        <dbReference type="EMBL" id="KAF4489541.1"/>
    </source>
</evidence>
<proteinExistence type="predicted"/>
<keyword evidence="4" id="KW-1185">Reference proteome</keyword>
<dbReference type="InParanoid" id="L2GBJ4"/>
<feature type="region of interest" description="Disordered" evidence="1">
    <location>
        <begin position="60"/>
        <end position="100"/>
    </location>
</feature>
<sequence length="126" mass="13734">MSGPLGLDADFTALRHDDSSDPTRTVVHSFRVPPALADVSHRAPGHCTCPVPDTSHQPQYCSSMKLDGHTHPPQEDKLRQPVNPSPFALDPDASSPGPTWTSALAVDELTEPSPAYLLMLRRYHDT</sequence>
<gene>
    <name evidence="2" type="ORF">CGGC5_4390</name>
    <name evidence="3" type="ORF">CGGC5_v002703</name>
</gene>
<dbReference type="HOGENOM" id="CLU_1981478_0_0_1"/>
<evidence type="ECO:0000313" key="2">
    <source>
        <dbReference type="EMBL" id="ELA36034.1"/>
    </source>
</evidence>
<dbReference type="Proteomes" id="UP000011096">
    <property type="component" value="Unassembled WGS sequence"/>
</dbReference>
<protein>
    <submittedName>
        <fullName evidence="2">Uncharacterized protein</fullName>
    </submittedName>
</protein>
<reference evidence="3 4" key="2">
    <citation type="submission" date="2012-08" db="EMBL/GenBank/DDBJ databases">
        <authorList>
            <person name="Gan P.H.P."/>
            <person name="Ikeda K."/>
            <person name="Irieda H."/>
            <person name="Narusaka M."/>
            <person name="O'Connell R.J."/>
            <person name="Narusaka Y."/>
            <person name="Takano Y."/>
            <person name="Kubo Y."/>
            <person name="Shirasu K."/>
        </authorList>
    </citation>
    <scope>NUCLEOTIDE SEQUENCE [LARGE SCALE GENOMIC DNA]</scope>
    <source>
        <strain evidence="3 4">Nara gc5</strain>
    </source>
</reference>
<feature type="compositionally biased region" description="Basic and acidic residues" evidence="1">
    <location>
        <begin position="66"/>
        <end position="79"/>
    </location>
</feature>
<reference evidence="2" key="1">
    <citation type="submission" date="2012-08" db="EMBL/GenBank/DDBJ databases">
        <title>Genome analysis of Colletotrichum orbiculare and Colletotrichum fructicola.</title>
        <authorList>
            <person name="Gan P.H.P."/>
            <person name="Ikeda K."/>
            <person name="Irieda H."/>
            <person name="Narusaka M."/>
            <person name="O'Connell R.J."/>
            <person name="Narusaka Y."/>
            <person name="Takano Y."/>
            <person name="Kubo Y."/>
            <person name="Shirasu K."/>
        </authorList>
    </citation>
    <scope>NUCLEOTIDE SEQUENCE</scope>
    <source>
        <strain evidence="2">Nara gc5</strain>
    </source>
</reference>
<reference evidence="3 4" key="3">
    <citation type="submission" date="2020-04" db="EMBL/GenBank/DDBJ databases">
        <title>Genome sequencing and assembly of multiple isolates from the Colletotrichum gloeosporioides species complex.</title>
        <authorList>
            <person name="Gan P."/>
            <person name="Shirasu K."/>
        </authorList>
    </citation>
    <scope>NUCLEOTIDE SEQUENCE [LARGE SCALE GENOMIC DNA]</scope>
    <source>
        <strain evidence="3 4">Nara gc5</strain>
    </source>
</reference>
<evidence type="ECO:0000256" key="1">
    <source>
        <dbReference type="SAM" id="MobiDB-lite"/>
    </source>
</evidence>
<dbReference type="AlphaFoldDB" id="L2GBJ4"/>